<dbReference type="EMBL" id="MCFG01000197">
    <property type="protein sequence ID" value="ORX78802.1"/>
    <property type="molecule type" value="Genomic_DNA"/>
</dbReference>
<evidence type="ECO:0000313" key="5">
    <source>
        <dbReference type="EMBL" id="ORX78802.1"/>
    </source>
</evidence>
<dbReference type="GO" id="GO:0008270">
    <property type="term" value="F:zinc ion binding"/>
    <property type="evidence" value="ECO:0007669"/>
    <property type="project" value="UniProtKB-KW"/>
</dbReference>
<reference evidence="5 6" key="2">
    <citation type="submission" date="2016-08" db="EMBL/GenBank/DDBJ databases">
        <title>Pervasive Adenine N6-methylation of Active Genes in Fungi.</title>
        <authorList>
            <consortium name="DOE Joint Genome Institute"/>
            <person name="Mondo S.J."/>
            <person name="Dannebaum R.O."/>
            <person name="Kuo R.C."/>
            <person name="Labutti K."/>
            <person name="Haridas S."/>
            <person name="Kuo A."/>
            <person name="Salamov A."/>
            <person name="Ahrendt S.R."/>
            <person name="Lipzen A."/>
            <person name="Sullivan W."/>
            <person name="Andreopoulos W.B."/>
            <person name="Clum A."/>
            <person name="Lindquist E."/>
            <person name="Daum C."/>
            <person name="Ramamoorthy G.K."/>
            <person name="Gryganskyi A."/>
            <person name="Culley D."/>
            <person name="Magnuson J.K."/>
            <person name="James T.Y."/>
            <person name="O'Malley M.A."/>
            <person name="Stajich J.E."/>
            <person name="Spatafora J.W."/>
            <person name="Visel A."/>
            <person name="Grigoriev I.V."/>
        </authorList>
    </citation>
    <scope>NUCLEOTIDE SEQUENCE [LARGE SCALE GENOMIC DNA]</scope>
    <source>
        <strain evidence="5 6">S4</strain>
    </source>
</reference>
<keyword evidence="1" id="KW-0479">Metal-binding</keyword>
<evidence type="ECO:0000259" key="4">
    <source>
        <dbReference type="Pfam" id="PF04500"/>
    </source>
</evidence>
<organism evidence="5 6">
    <name type="scientific">Anaeromyces robustus</name>
    <dbReference type="NCBI Taxonomy" id="1754192"/>
    <lineage>
        <taxon>Eukaryota</taxon>
        <taxon>Fungi</taxon>
        <taxon>Fungi incertae sedis</taxon>
        <taxon>Chytridiomycota</taxon>
        <taxon>Chytridiomycota incertae sedis</taxon>
        <taxon>Neocallimastigomycetes</taxon>
        <taxon>Neocallimastigales</taxon>
        <taxon>Neocallimastigaceae</taxon>
        <taxon>Anaeromyces</taxon>
    </lineage>
</organism>
<evidence type="ECO:0000313" key="6">
    <source>
        <dbReference type="Proteomes" id="UP000193944"/>
    </source>
</evidence>
<evidence type="ECO:0000256" key="1">
    <source>
        <dbReference type="ARBA" id="ARBA00022723"/>
    </source>
</evidence>
<accession>A0A1Y1WZD3</accession>
<dbReference type="Pfam" id="PF04500">
    <property type="entry name" value="FLYWCH"/>
    <property type="match status" value="1"/>
</dbReference>
<comment type="caution">
    <text evidence="5">The sequence shown here is derived from an EMBL/GenBank/DDBJ whole genome shotgun (WGS) entry which is preliminary data.</text>
</comment>
<evidence type="ECO:0000256" key="3">
    <source>
        <dbReference type="ARBA" id="ARBA00022833"/>
    </source>
</evidence>
<sequence>MENLKIEFSETNKGKEQVIINRKYKFNLRYIKKDNLKVYYCTEYKTVNKCKSFIILNKKNEIIEHESLHNHSEKEFDVSISLVKHKIKDDIRKSSIPFEIKPKRIFDEISEEIGFICPEYNTVRSQTTRYINKKLAYNIITNFDEIPDESEYYKTKRNEKFMIFKNSNIIIFQSPFQAEIFIVTTLTT</sequence>
<dbReference type="Gene3D" id="2.20.25.240">
    <property type="match status" value="1"/>
</dbReference>
<dbReference type="OrthoDB" id="7739108at2759"/>
<feature type="domain" description="FLYWCH-type" evidence="4">
    <location>
        <begin position="8"/>
        <end position="71"/>
    </location>
</feature>
<proteinExistence type="predicted"/>
<keyword evidence="6" id="KW-1185">Reference proteome</keyword>
<protein>
    <recommendedName>
        <fullName evidence="4">FLYWCH-type domain-containing protein</fullName>
    </recommendedName>
</protein>
<gene>
    <name evidence="5" type="ORF">BCR32DRAFT_246868</name>
</gene>
<dbReference type="AlphaFoldDB" id="A0A1Y1WZD3"/>
<dbReference type="Proteomes" id="UP000193944">
    <property type="component" value="Unassembled WGS sequence"/>
</dbReference>
<keyword evidence="2" id="KW-0863">Zinc-finger</keyword>
<evidence type="ECO:0000256" key="2">
    <source>
        <dbReference type="ARBA" id="ARBA00022771"/>
    </source>
</evidence>
<dbReference type="InterPro" id="IPR007588">
    <property type="entry name" value="Znf_FLYWCH"/>
</dbReference>
<reference evidence="5 6" key="1">
    <citation type="submission" date="2016-08" db="EMBL/GenBank/DDBJ databases">
        <title>A Parts List for Fungal Cellulosomes Revealed by Comparative Genomics.</title>
        <authorList>
            <consortium name="DOE Joint Genome Institute"/>
            <person name="Haitjema C.H."/>
            <person name="Gilmore S.P."/>
            <person name="Henske J.K."/>
            <person name="Solomon K.V."/>
            <person name="De Groot R."/>
            <person name="Kuo A."/>
            <person name="Mondo S.J."/>
            <person name="Salamov A.A."/>
            <person name="Labutti K."/>
            <person name="Zhao Z."/>
            <person name="Chiniquy J."/>
            <person name="Barry K."/>
            <person name="Brewer H.M."/>
            <person name="Purvine S.O."/>
            <person name="Wright A.T."/>
            <person name="Boxma B."/>
            <person name="Van Alen T."/>
            <person name="Hackstein J.H."/>
            <person name="Baker S.E."/>
            <person name="Grigoriev I.V."/>
            <person name="O'Malley M.A."/>
        </authorList>
    </citation>
    <scope>NUCLEOTIDE SEQUENCE [LARGE SCALE GENOMIC DNA]</scope>
    <source>
        <strain evidence="5 6">S4</strain>
    </source>
</reference>
<keyword evidence="3" id="KW-0862">Zinc</keyword>
<name>A0A1Y1WZD3_9FUNG</name>